<dbReference type="AlphaFoldDB" id="L8PCK4"/>
<gene>
    <name evidence="1" type="ORF">STVIR_3766</name>
</gene>
<proteinExistence type="predicted"/>
<sequence length="54" mass="5793">MPFARRLCCHRPRLSAQGNTASTLGSTRSWCGSALRLTPAHISLPYAGLRAAPL</sequence>
<dbReference type="EMBL" id="AMLP01000118">
    <property type="protein sequence ID" value="ELS55281.1"/>
    <property type="molecule type" value="Genomic_DNA"/>
</dbReference>
<reference evidence="1 2" key="1">
    <citation type="journal article" date="2013" name="Genome Announc.">
        <title>Draft Genome Sequence of Streptomyces viridochromogenes Strain Tu57, Producer of Avilamycin.</title>
        <authorList>
            <person name="Gruning B.A."/>
            <person name="Erxleben A."/>
            <person name="Hahnlein A."/>
            <person name="Gunther S."/>
        </authorList>
    </citation>
    <scope>NUCLEOTIDE SEQUENCE [LARGE SCALE GENOMIC DNA]</scope>
    <source>
        <strain evidence="1 2">Tue57</strain>
    </source>
</reference>
<dbReference type="PATRIC" id="fig|1160705.3.peg.3730"/>
<comment type="caution">
    <text evidence="1">The sequence shown here is derived from an EMBL/GenBank/DDBJ whole genome shotgun (WGS) entry which is preliminary data.</text>
</comment>
<name>L8PCK4_STRVR</name>
<accession>L8PCK4</accession>
<evidence type="ECO:0000313" key="1">
    <source>
        <dbReference type="EMBL" id="ELS55281.1"/>
    </source>
</evidence>
<organism evidence="1 2">
    <name type="scientific">Streptomyces viridochromogenes Tue57</name>
    <dbReference type="NCBI Taxonomy" id="1160705"/>
    <lineage>
        <taxon>Bacteria</taxon>
        <taxon>Bacillati</taxon>
        <taxon>Actinomycetota</taxon>
        <taxon>Actinomycetes</taxon>
        <taxon>Kitasatosporales</taxon>
        <taxon>Streptomycetaceae</taxon>
        <taxon>Streptomyces</taxon>
    </lineage>
</organism>
<protein>
    <submittedName>
        <fullName evidence="1">Uncharacterized protein</fullName>
    </submittedName>
</protein>
<evidence type="ECO:0000313" key="2">
    <source>
        <dbReference type="Proteomes" id="UP000011205"/>
    </source>
</evidence>
<dbReference type="Proteomes" id="UP000011205">
    <property type="component" value="Unassembled WGS sequence"/>
</dbReference>